<keyword evidence="3 4" id="KW-0687">Ribonucleoprotein</keyword>
<dbReference type="SUPFAM" id="SSF141091">
    <property type="entry name" value="L21p-like"/>
    <property type="match status" value="1"/>
</dbReference>
<dbReference type="Proteomes" id="UP000257706">
    <property type="component" value="Unassembled WGS sequence"/>
</dbReference>
<comment type="function">
    <text evidence="4 5">This protein binds to 23S rRNA in the presence of protein L20.</text>
</comment>
<dbReference type="EMBL" id="LPZR01000208">
    <property type="protein sequence ID" value="KYO50054.1"/>
    <property type="molecule type" value="Genomic_DNA"/>
</dbReference>
<dbReference type="GO" id="GO:0006412">
    <property type="term" value="P:translation"/>
    <property type="evidence" value="ECO:0007669"/>
    <property type="project" value="UniProtKB-UniRule"/>
</dbReference>
<evidence type="ECO:0000313" key="7">
    <source>
        <dbReference type="EMBL" id="KYO50054.1"/>
    </source>
</evidence>
<dbReference type="GeneID" id="97243770"/>
<dbReference type="InterPro" id="IPR001787">
    <property type="entry name" value="Ribosomal_bL21"/>
</dbReference>
<reference evidence="6 9" key="2">
    <citation type="journal article" date="2018" name="Nat. Biotechnol.">
        <title>A standardized bacterial taxonomy based on genome phylogeny substantially revises the tree of life.</title>
        <authorList>
            <person name="Parks D.H."/>
            <person name="Chuvochina M."/>
            <person name="Waite D.W."/>
            <person name="Rinke C."/>
            <person name="Skarshewski A."/>
            <person name="Chaumeil P.A."/>
            <person name="Hugenholtz P."/>
        </authorList>
    </citation>
    <scope>NUCLEOTIDE SEQUENCE [LARGE SCALE GENOMIC DNA]</scope>
    <source>
        <strain evidence="6">UBA8739</strain>
    </source>
</reference>
<dbReference type="PANTHER" id="PTHR21349">
    <property type="entry name" value="50S RIBOSOMAL PROTEIN L21"/>
    <property type="match status" value="1"/>
</dbReference>
<dbReference type="EMBL" id="DMAI01000008">
    <property type="protein sequence ID" value="HAE45900.1"/>
    <property type="molecule type" value="Genomic_DNA"/>
</dbReference>
<comment type="subunit">
    <text evidence="4">Part of the 50S ribosomal subunit. Contacts protein L20.</text>
</comment>
<proteinExistence type="inferred from homology"/>
<dbReference type="OMA" id="HRQPFTK"/>
<comment type="similarity">
    <text evidence="1 4 5">Belongs to the bacterial ribosomal protein bL21 family.</text>
</comment>
<dbReference type="NCBIfam" id="TIGR00061">
    <property type="entry name" value="L21"/>
    <property type="match status" value="1"/>
</dbReference>
<evidence type="ECO:0000313" key="6">
    <source>
        <dbReference type="EMBL" id="HAE45900.1"/>
    </source>
</evidence>
<keyword evidence="4 5" id="KW-0694">RNA-binding</keyword>
<dbReference type="InterPro" id="IPR028909">
    <property type="entry name" value="bL21-like"/>
</dbReference>
<evidence type="ECO:0000256" key="2">
    <source>
        <dbReference type="ARBA" id="ARBA00022980"/>
    </source>
</evidence>
<reference evidence="7 8" key="1">
    <citation type="submission" date="2015-12" db="EMBL/GenBank/DDBJ databases">
        <title>Genome sequence of Tistrella mobilis MCCC 1A02139.</title>
        <authorList>
            <person name="Lu L."/>
            <person name="Lai Q."/>
            <person name="Shao Z."/>
            <person name="Qian P."/>
        </authorList>
    </citation>
    <scope>NUCLEOTIDE SEQUENCE [LARGE SCALE GENOMIC DNA]</scope>
    <source>
        <strain evidence="7 8">MCCC 1A02139</strain>
    </source>
</reference>
<dbReference type="AlphaFoldDB" id="A0A162JXA6"/>
<name>A0A162JXA6_9PROT</name>
<protein>
    <recommendedName>
        <fullName evidence="4">Large ribosomal subunit protein bL21</fullName>
    </recommendedName>
</protein>
<dbReference type="RefSeq" id="WP_014746480.1">
    <property type="nucleotide sequence ID" value="NZ_CP121013.1"/>
</dbReference>
<dbReference type="Pfam" id="PF00829">
    <property type="entry name" value="Ribosomal_L21p"/>
    <property type="match status" value="1"/>
</dbReference>
<dbReference type="GO" id="GO:1990904">
    <property type="term" value="C:ribonucleoprotein complex"/>
    <property type="evidence" value="ECO:0007669"/>
    <property type="project" value="UniProtKB-KW"/>
</dbReference>
<dbReference type="GO" id="GO:0005737">
    <property type="term" value="C:cytoplasm"/>
    <property type="evidence" value="ECO:0007669"/>
    <property type="project" value="UniProtKB-ARBA"/>
</dbReference>
<dbReference type="GO" id="GO:0019843">
    <property type="term" value="F:rRNA binding"/>
    <property type="evidence" value="ECO:0007669"/>
    <property type="project" value="UniProtKB-UniRule"/>
</dbReference>
<dbReference type="Proteomes" id="UP000075787">
    <property type="component" value="Unassembled WGS sequence"/>
</dbReference>
<organism evidence="7 8">
    <name type="scientific">Tistrella mobilis</name>
    <dbReference type="NCBI Taxonomy" id="171437"/>
    <lineage>
        <taxon>Bacteria</taxon>
        <taxon>Pseudomonadati</taxon>
        <taxon>Pseudomonadota</taxon>
        <taxon>Alphaproteobacteria</taxon>
        <taxon>Geminicoccales</taxon>
        <taxon>Geminicoccaceae</taxon>
        <taxon>Tistrella</taxon>
    </lineage>
</organism>
<keyword evidence="4 5" id="KW-0699">rRNA-binding</keyword>
<evidence type="ECO:0000256" key="5">
    <source>
        <dbReference type="RuleBase" id="RU000562"/>
    </source>
</evidence>
<evidence type="ECO:0000256" key="4">
    <source>
        <dbReference type="HAMAP-Rule" id="MF_01363"/>
    </source>
</evidence>
<comment type="caution">
    <text evidence="7">The sequence shown here is derived from an EMBL/GenBank/DDBJ whole genome shotgun (WGS) entry which is preliminary data.</text>
</comment>
<dbReference type="GO" id="GO:0003735">
    <property type="term" value="F:structural constituent of ribosome"/>
    <property type="evidence" value="ECO:0007669"/>
    <property type="project" value="InterPro"/>
</dbReference>
<evidence type="ECO:0000313" key="8">
    <source>
        <dbReference type="Proteomes" id="UP000075787"/>
    </source>
</evidence>
<evidence type="ECO:0000313" key="9">
    <source>
        <dbReference type="Proteomes" id="UP000257706"/>
    </source>
</evidence>
<sequence>MFAVIKTGGKQYKVAENDVIAVETLGVEPGATVEFEPLMVGTADGVKIGAPVVAGAKVTAEVVDLVRTRRVLIFKKTRRKGYRRLNGHRQSLAKIRVTSISA</sequence>
<dbReference type="OrthoDB" id="9813334at2"/>
<dbReference type="InterPro" id="IPR036164">
    <property type="entry name" value="bL21-like_sf"/>
</dbReference>
<keyword evidence="2 4" id="KW-0689">Ribosomal protein</keyword>
<evidence type="ECO:0000256" key="3">
    <source>
        <dbReference type="ARBA" id="ARBA00023274"/>
    </source>
</evidence>
<gene>
    <name evidence="4 6" type="primary">rplU</name>
    <name evidence="7" type="ORF">AUP44_14735</name>
    <name evidence="6" type="ORF">DCK97_00630</name>
</gene>
<dbReference type="GO" id="GO:0005840">
    <property type="term" value="C:ribosome"/>
    <property type="evidence" value="ECO:0007669"/>
    <property type="project" value="UniProtKB-KW"/>
</dbReference>
<accession>A0A162JXA6</accession>
<dbReference type="HAMAP" id="MF_01363">
    <property type="entry name" value="Ribosomal_bL21"/>
    <property type="match status" value="1"/>
</dbReference>
<dbReference type="PANTHER" id="PTHR21349:SF0">
    <property type="entry name" value="LARGE RIBOSOMAL SUBUNIT PROTEIN BL21M"/>
    <property type="match status" value="1"/>
</dbReference>
<evidence type="ECO:0000256" key="1">
    <source>
        <dbReference type="ARBA" id="ARBA00008563"/>
    </source>
</evidence>